<gene>
    <name evidence="3" type="ORF">METZ01_LOCUS113804</name>
</gene>
<proteinExistence type="predicted"/>
<dbReference type="SUPFAM" id="SSF52540">
    <property type="entry name" value="P-loop containing nucleoside triphosphate hydrolases"/>
    <property type="match status" value="1"/>
</dbReference>
<dbReference type="PANTHER" id="PTHR40690">
    <property type="entry name" value="GLL3100 PROTEIN"/>
    <property type="match status" value="1"/>
</dbReference>
<dbReference type="InterPro" id="IPR035086">
    <property type="entry name" value="DgcN-like_C"/>
</dbReference>
<evidence type="ECO:0000259" key="2">
    <source>
        <dbReference type="Pfam" id="PF17396"/>
    </source>
</evidence>
<dbReference type="InterPro" id="IPR035402">
    <property type="entry name" value="DgcN-like_N"/>
</dbReference>
<feature type="non-terminal residue" evidence="3">
    <location>
        <position position="323"/>
    </location>
</feature>
<dbReference type="PANTHER" id="PTHR40690:SF1">
    <property type="entry name" value="DUF1611 DOMAIN-CONTAINING PROTEIN"/>
    <property type="match status" value="1"/>
</dbReference>
<feature type="domain" description="D-glutamate N-acetyltransferase-like N-terminal" evidence="2">
    <location>
        <begin position="38"/>
        <end position="131"/>
    </location>
</feature>
<dbReference type="PIRSF" id="PIRSF026760">
    <property type="entry name" value="UCP026760"/>
    <property type="match status" value="1"/>
</dbReference>
<name>A0A381X8K3_9ZZZZ</name>
<evidence type="ECO:0008006" key="4">
    <source>
        <dbReference type="Google" id="ProtNLM"/>
    </source>
</evidence>
<accession>A0A381X8K3</accession>
<dbReference type="Pfam" id="PF17396">
    <property type="entry name" value="DUF1611_N"/>
    <property type="match status" value="1"/>
</dbReference>
<dbReference type="Gene3D" id="3.40.50.300">
    <property type="entry name" value="P-loop containing nucleotide triphosphate hydrolases"/>
    <property type="match status" value="1"/>
</dbReference>
<dbReference type="AlphaFoldDB" id="A0A381X8K3"/>
<dbReference type="Gene3D" id="3.40.50.720">
    <property type="entry name" value="NAD(P)-binding Rossmann-like Domain"/>
    <property type="match status" value="1"/>
</dbReference>
<dbReference type="InterPro" id="IPR027417">
    <property type="entry name" value="P-loop_NTPase"/>
</dbReference>
<feature type="domain" description="D-glutamate N-acetyltransferase-like C-terminal" evidence="1">
    <location>
        <begin position="139"/>
        <end position="323"/>
    </location>
</feature>
<dbReference type="Pfam" id="PF07755">
    <property type="entry name" value="DUF1611"/>
    <property type="match status" value="1"/>
</dbReference>
<evidence type="ECO:0000259" key="1">
    <source>
        <dbReference type="Pfam" id="PF07755"/>
    </source>
</evidence>
<reference evidence="3" key="1">
    <citation type="submission" date="2018-05" db="EMBL/GenBank/DDBJ databases">
        <authorList>
            <person name="Lanie J.A."/>
            <person name="Ng W.-L."/>
            <person name="Kazmierczak K.M."/>
            <person name="Andrzejewski T.M."/>
            <person name="Davidsen T.M."/>
            <person name="Wayne K.J."/>
            <person name="Tettelin H."/>
            <person name="Glass J.I."/>
            <person name="Rusch D."/>
            <person name="Podicherti R."/>
            <person name="Tsui H.-C.T."/>
            <person name="Winkler M.E."/>
        </authorList>
    </citation>
    <scope>NUCLEOTIDE SEQUENCE</scope>
</reference>
<dbReference type="EMBL" id="UINC01014258">
    <property type="protein sequence ID" value="SVA60950.1"/>
    <property type="molecule type" value="Genomic_DNA"/>
</dbReference>
<protein>
    <recommendedName>
        <fullName evidence="4">DUF1611 domain-containing protein</fullName>
    </recommendedName>
</protein>
<dbReference type="InterPro" id="IPR011669">
    <property type="entry name" value="DgcN-like"/>
</dbReference>
<sequence>MSRFVILASGALHYIRNKTGNMLIRYRGEEVIAVIDPGQAGKIVRDVLGFGGKIPVISSFKESVQFQPDTLVIGNAPQGGIISDEYRKEIIQAIRFGCDIISGMHVFLNDDEEICQNANENGVKLLDLRKPPSPPHFPKGTWRDRSVPVLLTVGTDCDTGKMTTAWEITSCLRKRGWDVHFIGTGQTGILLSGCGVPVDAVVGDFMAGEIECAIDKVTDDADLIIVEGQGAITHMLYSGVTLGVLHGAMPDWMVMTHEPVREMDTADQPMVDFTKALQLHLDLLNPFKPSTFVGINLLTLNLSDENAKKVCVEYENMYNIPAT</sequence>
<organism evidence="3">
    <name type="scientific">marine metagenome</name>
    <dbReference type="NCBI Taxonomy" id="408172"/>
    <lineage>
        <taxon>unclassified sequences</taxon>
        <taxon>metagenomes</taxon>
        <taxon>ecological metagenomes</taxon>
    </lineage>
</organism>
<evidence type="ECO:0000313" key="3">
    <source>
        <dbReference type="EMBL" id="SVA60950.1"/>
    </source>
</evidence>